<organism evidence="2 3">
    <name type="scientific">Liparis tanakae</name>
    <name type="common">Tanaka's snailfish</name>
    <dbReference type="NCBI Taxonomy" id="230148"/>
    <lineage>
        <taxon>Eukaryota</taxon>
        <taxon>Metazoa</taxon>
        <taxon>Chordata</taxon>
        <taxon>Craniata</taxon>
        <taxon>Vertebrata</taxon>
        <taxon>Euteleostomi</taxon>
        <taxon>Actinopterygii</taxon>
        <taxon>Neopterygii</taxon>
        <taxon>Teleostei</taxon>
        <taxon>Neoteleostei</taxon>
        <taxon>Acanthomorphata</taxon>
        <taxon>Eupercaria</taxon>
        <taxon>Perciformes</taxon>
        <taxon>Cottioidei</taxon>
        <taxon>Cottales</taxon>
        <taxon>Liparidae</taxon>
        <taxon>Liparis</taxon>
    </lineage>
</organism>
<accession>A0A4Z2HAA8</accession>
<feature type="compositionally biased region" description="Basic residues" evidence="1">
    <location>
        <begin position="27"/>
        <end position="36"/>
    </location>
</feature>
<evidence type="ECO:0000313" key="3">
    <source>
        <dbReference type="Proteomes" id="UP000314294"/>
    </source>
</evidence>
<feature type="region of interest" description="Disordered" evidence="1">
    <location>
        <begin position="1"/>
        <end position="40"/>
    </location>
</feature>
<feature type="region of interest" description="Disordered" evidence="1">
    <location>
        <begin position="62"/>
        <end position="91"/>
    </location>
</feature>
<gene>
    <name evidence="2" type="ORF">EYF80_026912</name>
</gene>
<evidence type="ECO:0000313" key="2">
    <source>
        <dbReference type="EMBL" id="TNN62837.1"/>
    </source>
</evidence>
<dbReference type="AlphaFoldDB" id="A0A4Z2HAA8"/>
<protein>
    <submittedName>
        <fullName evidence="2">Uncharacterized protein</fullName>
    </submittedName>
</protein>
<comment type="caution">
    <text evidence="2">The sequence shown here is derived from an EMBL/GenBank/DDBJ whole genome shotgun (WGS) entry which is preliminary data.</text>
</comment>
<feature type="compositionally biased region" description="Polar residues" evidence="1">
    <location>
        <begin position="9"/>
        <end position="22"/>
    </location>
</feature>
<sequence length="111" mass="12620">MRCHKEAHSSNLLRSLADTATQPPARHTGRRLRVPARKQEHPRAAGIVQLCYCILTAVHETDRHPAPPLSPDGFRKIPPDPKDDNQSEKRRNLSKWCHSLAVLIKYSETLE</sequence>
<evidence type="ECO:0000256" key="1">
    <source>
        <dbReference type="SAM" id="MobiDB-lite"/>
    </source>
</evidence>
<dbReference type="Proteomes" id="UP000314294">
    <property type="component" value="Unassembled WGS sequence"/>
</dbReference>
<name>A0A4Z2HAA8_9TELE</name>
<reference evidence="2 3" key="1">
    <citation type="submission" date="2019-03" db="EMBL/GenBank/DDBJ databases">
        <title>First draft genome of Liparis tanakae, snailfish: a comprehensive survey of snailfish specific genes.</title>
        <authorList>
            <person name="Kim W."/>
            <person name="Song I."/>
            <person name="Jeong J.-H."/>
            <person name="Kim D."/>
            <person name="Kim S."/>
            <person name="Ryu S."/>
            <person name="Song J.Y."/>
            <person name="Lee S.K."/>
        </authorList>
    </citation>
    <scope>NUCLEOTIDE SEQUENCE [LARGE SCALE GENOMIC DNA]</scope>
    <source>
        <tissue evidence="2">Muscle</tissue>
    </source>
</reference>
<feature type="compositionally biased region" description="Basic and acidic residues" evidence="1">
    <location>
        <begin position="73"/>
        <end position="91"/>
    </location>
</feature>
<keyword evidence="3" id="KW-1185">Reference proteome</keyword>
<proteinExistence type="predicted"/>
<dbReference type="EMBL" id="SRLO01000285">
    <property type="protein sequence ID" value="TNN62837.1"/>
    <property type="molecule type" value="Genomic_DNA"/>
</dbReference>